<accession>A0A2S3ZX85</accession>
<feature type="domain" description="PKD" evidence="2">
    <location>
        <begin position="52"/>
        <end position="104"/>
    </location>
</feature>
<organism evidence="3 4">
    <name type="scientific">Arthrobacter glacialis</name>
    <dbReference type="NCBI Taxonomy" id="1664"/>
    <lineage>
        <taxon>Bacteria</taxon>
        <taxon>Bacillati</taxon>
        <taxon>Actinomycetota</taxon>
        <taxon>Actinomycetes</taxon>
        <taxon>Micrococcales</taxon>
        <taxon>Micrococcaceae</taxon>
        <taxon>Arthrobacter</taxon>
    </lineage>
</organism>
<keyword evidence="4" id="KW-1185">Reference proteome</keyword>
<evidence type="ECO:0000256" key="1">
    <source>
        <dbReference type="SAM" id="MobiDB-lite"/>
    </source>
</evidence>
<comment type="caution">
    <text evidence="3">The sequence shown here is derived from an EMBL/GenBank/DDBJ whole genome shotgun (WGS) entry which is preliminary data.</text>
</comment>
<protein>
    <recommendedName>
        <fullName evidence="2">PKD domain-containing protein</fullName>
    </recommendedName>
</protein>
<dbReference type="AlphaFoldDB" id="A0A2S3ZX85"/>
<proteinExistence type="predicted"/>
<feature type="region of interest" description="Disordered" evidence="1">
    <location>
        <begin position="1"/>
        <end position="24"/>
    </location>
</feature>
<sequence>MAQEFQRTPVAPATIGSQPGPHTLRGEETNVYADAATQSFNLTMLGQQVTITATPVGYTWNYGDGTIWGPTPHHGAPLHQDRIGEQTQTSHIYTATGRLALTVTTHFDGTYSVNGGPSLPIPGQGNIPSAPLGLTVWRAETRLYADNCIQNPNGVGC</sequence>
<reference evidence="3 4" key="1">
    <citation type="submission" date="2018-01" db="EMBL/GenBank/DDBJ databases">
        <title>Arthrobacter sp. nov., from glaciers in China.</title>
        <authorList>
            <person name="Liu Q."/>
            <person name="Xin Y.-H."/>
        </authorList>
    </citation>
    <scope>NUCLEOTIDE SEQUENCE [LARGE SCALE GENOMIC DNA]</scope>
    <source>
        <strain evidence="3 4">HLT2-12-2</strain>
    </source>
</reference>
<gene>
    <name evidence="3" type="ORF">CVS27_10610</name>
</gene>
<evidence type="ECO:0000259" key="2">
    <source>
        <dbReference type="PROSITE" id="PS50093"/>
    </source>
</evidence>
<dbReference type="InterPro" id="IPR000601">
    <property type="entry name" value="PKD_dom"/>
</dbReference>
<dbReference type="PROSITE" id="PS50093">
    <property type="entry name" value="PKD"/>
    <property type="match status" value="1"/>
</dbReference>
<dbReference type="EMBL" id="PPXC01000007">
    <property type="protein sequence ID" value="POH73497.1"/>
    <property type="molecule type" value="Genomic_DNA"/>
</dbReference>
<dbReference type="Proteomes" id="UP000237061">
    <property type="component" value="Unassembled WGS sequence"/>
</dbReference>
<name>A0A2S3ZX85_ARTGL</name>
<evidence type="ECO:0000313" key="4">
    <source>
        <dbReference type="Proteomes" id="UP000237061"/>
    </source>
</evidence>
<evidence type="ECO:0000313" key="3">
    <source>
        <dbReference type="EMBL" id="POH73497.1"/>
    </source>
</evidence>